<dbReference type="AlphaFoldDB" id="F3ZTV1"/>
<name>F3ZTV1_9BACE</name>
<evidence type="ECO:0000313" key="2">
    <source>
        <dbReference type="EMBL" id="EGJ72335.1"/>
    </source>
</evidence>
<dbReference type="STRING" id="679937.Bcop_2169"/>
<organism evidence="2 3">
    <name type="scientific">Bacteroides coprosuis DSM 18011</name>
    <dbReference type="NCBI Taxonomy" id="679937"/>
    <lineage>
        <taxon>Bacteria</taxon>
        <taxon>Pseudomonadati</taxon>
        <taxon>Bacteroidota</taxon>
        <taxon>Bacteroidia</taxon>
        <taxon>Bacteroidales</taxon>
        <taxon>Bacteroidaceae</taxon>
        <taxon>Bacteroides</taxon>
    </lineage>
</organism>
<dbReference type="OrthoDB" id="1082761at2"/>
<reference evidence="2 3" key="1">
    <citation type="journal article" date="2011" name="Stand. Genomic Sci.">
        <title>Non-contiguous finished genome sequence of Bacteroides coprosuis type strain (PC139).</title>
        <authorList>
            <person name="Land M."/>
            <person name="Held B."/>
            <person name="Gronow S."/>
            <person name="Abt B."/>
            <person name="Lucas S."/>
            <person name="Del Rio T.G."/>
            <person name="Nolan M."/>
            <person name="Tice H."/>
            <person name="Cheng J.F."/>
            <person name="Pitluck S."/>
            <person name="Liolios K."/>
            <person name="Pagani I."/>
            <person name="Ivanova N."/>
            <person name="Mavromatis K."/>
            <person name="Mikhailova N."/>
            <person name="Pati A."/>
            <person name="Tapia R."/>
            <person name="Han C."/>
            <person name="Goodwin L."/>
            <person name="Chen A."/>
            <person name="Palaniappan K."/>
            <person name="Hauser L."/>
            <person name="Brambilla E.M."/>
            <person name="Rohde M."/>
            <person name="Goker M."/>
            <person name="Detter J.C."/>
            <person name="Woyke T."/>
            <person name="Bristow J."/>
            <person name="Eisen J.A."/>
            <person name="Markowitz V."/>
            <person name="Hugenholtz P."/>
            <person name="Kyrpides N.C."/>
            <person name="Klenk H.P."/>
            <person name="Lapidus A."/>
        </authorList>
    </citation>
    <scope>NUCLEOTIDE SEQUENCE [LARGE SCALE GENOMIC DNA]</scope>
    <source>
        <strain evidence="2 3">DSM 18011</strain>
    </source>
</reference>
<feature type="transmembrane region" description="Helical" evidence="1">
    <location>
        <begin position="6"/>
        <end position="25"/>
    </location>
</feature>
<evidence type="ECO:0008006" key="4">
    <source>
        <dbReference type="Google" id="ProtNLM"/>
    </source>
</evidence>
<evidence type="ECO:0000313" key="3">
    <source>
        <dbReference type="Proteomes" id="UP000018439"/>
    </source>
</evidence>
<keyword evidence="3" id="KW-1185">Reference proteome</keyword>
<sequence>MRTLNVIGAFLGGAVLGGVLGILFAPEEGEKTRARIAEALRKKGIKLNRDEMKDLVDEIASEIKGEIKDL</sequence>
<protein>
    <recommendedName>
        <fullName evidence="4">YtxH-like protein</fullName>
    </recommendedName>
</protein>
<dbReference type="eggNOG" id="COG4980">
    <property type="taxonomic scope" value="Bacteria"/>
</dbReference>
<evidence type="ECO:0000256" key="1">
    <source>
        <dbReference type="SAM" id="Phobius"/>
    </source>
</evidence>
<proteinExistence type="predicted"/>
<accession>F3ZTV1</accession>
<dbReference type="Pfam" id="PF12732">
    <property type="entry name" value="YtxH"/>
    <property type="match status" value="1"/>
</dbReference>
<keyword evidence="1" id="KW-0812">Transmembrane</keyword>
<dbReference type="HOGENOM" id="CLU_105320_4_3_10"/>
<dbReference type="InterPro" id="IPR024623">
    <property type="entry name" value="YtxH"/>
</dbReference>
<dbReference type="EMBL" id="CM001167">
    <property type="protein sequence ID" value="EGJ72335.1"/>
    <property type="molecule type" value="Genomic_DNA"/>
</dbReference>
<dbReference type="Proteomes" id="UP000018439">
    <property type="component" value="Chromosome"/>
</dbReference>
<keyword evidence="1" id="KW-0472">Membrane</keyword>
<gene>
    <name evidence="2" type="ORF">Bcop_2169</name>
</gene>
<keyword evidence="1" id="KW-1133">Transmembrane helix</keyword>